<sequence length="64" mass="6787">MAGTQSGGKKAAAKNKQLYGADFYKQIGKAGGHKSRGGGFAFDHDRAVYWGSIGGKSPRKLKSR</sequence>
<accession>A0ABU0PG69</accession>
<organism evidence="1 2">
    <name type="scientific">Pseudarthrobacter siccitolerans</name>
    <dbReference type="NCBI Taxonomy" id="861266"/>
    <lineage>
        <taxon>Bacteria</taxon>
        <taxon>Bacillati</taxon>
        <taxon>Actinomycetota</taxon>
        <taxon>Actinomycetes</taxon>
        <taxon>Micrococcales</taxon>
        <taxon>Micrococcaceae</taxon>
        <taxon>Pseudarthrobacter</taxon>
    </lineage>
</organism>
<comment type="caution">
    <text evidence="1">The sequence shown here is derived from an EMBL/GenBank/DDBJ whole genome shotgun (WGS) entry which is preliminary data.</text>
</comment>
<dbReference type="Proteomes" id="UP001236806">
    <property type="component" value="Unassembled WGS sequence"/>
</dbReference>
<gene>
    <name evidence="1" type="ORF">QFZ36_000522</name>
</gene>
<keyword evidence="2" id="KW-1185">Reference proteome</keyword>
<protein>
    <submittedName>
        <fullName evidence="1">General stress protein YciG</fullName>
    </submittedName>
</protein>
<dbReference type="EMBL" id="JAUSXB010000001">
    <property type="protein sequence ID" value="MDQ0672961.1"/>
    <property type="molecule type" value="Genomic_DNA"/>
</dbReference>
<evidence type="ECO:0000313" key="2">
    <source>
        <dbReference type="Proteomes" id="UP001236806"/>
    </source>
</evidence>
<name>A0ABU0PG69_9MICC</name>
<reference evidence="1 2" key="1">
    <citation type="submission" date="2023-07" db="EMBL/GenBank/DDBJ databases">
        <title>Comparative genomics of wheat-associated soil bacteria to identify genetic determinants of phenazine resistance.</title>
        <authorList>
            <person name="Mouncey N."/>
        </authorList>
    </citation>
    <scope>NUCLEOTIDE SEQUENCE [LARGE SCALE GENOMIC DNA]</scope>
    <source>
        <strain evidence="1 2">W1I3</strain>
    </source>
</reference>
<proteinExistence type="predicted"/>
<evidence type="ECO:0000313" key="1">
    <source>
        <dbReference type="EMBL" id="MDQ0672961.1"/>
    </source>
</evidence>